<dbReference type="AlphaFoldDB" id="A0A9X4KVH5"/>
<dbReference type="Pfam" id="PF12833">
    <property type="entry name" value="HTH_18"/>
    <property type="match status" value="1"/>
</dbReference>
<dbReference type="PANTHER" id="PTHR43280">
    <property type="entry name" value="ARAC-FAMILY TRANSCRIPTIONAL REGULATOR"/>
    <property type="match status" value="1"/>
</dbReference>
<dbReference type="PANTHER" id="PTHR43280:SF28">
    <property type="entry name" value="HTH-TYPE TRANSCRIPTIONAL ACTIVATOR RHAS"/>
    <property type="match status" value="1"/>
</dbReference>
<dbReference type="Pfam" id="PF17853">
    <property type="entry name" value="GGDEF_2"/>
    <property type="match status" value="1"/>
</dbReference>
<dbReference type="PROSITE" id="PS00041">
    <property type="entry name" value="HTH_ARAC_FAMILY_1"/>
    <property type="match status" value="1"/>
</dbReference>
<reference evidence="6" key="1">
    <citation type="submission" date="2022-10" db="EMBL/GenBank/DDBJ databases">
        <title>Comparative genomic analysis of Cohnella hashimotonis sp. nov., isolated from the International Space Station.</title>
        <authorList>
            <person name="Simpson A."/>
            <person name="Venkateswaran K."/>
        </authorList>
    </citation>
    <scope>NUCLEOTIDE SEQUENCE</scope>
    <source>
        <strain evidence="6">DSM 28161</strain>
    </source>
</reference>
<dbReference type="PROSITE" id="PS01124">
    <property type="entry name" value="HTH_ARAC_FAMILY_2"/>
    <property type="match status" value="1"/>
</dbReference>
<dbReference type="Gene3D" id="1.10.10.60">
    <property type="entry name" value="Homeodomain-like"/>
    <property type="match status" value="2"/>
</dbReference>
<keyword evidence="3" id="KW-0804">Transcription</keyword>
<dbReference type="InterPro" id="IPR018062">
    <property type="entry name" value="HTH_AraC-typ_CS"/>
</dbReference>
<dbReference type="GO" id="GO:0003700">
    <property type="term" value="F:DNA-binding transcription factor activity"/>
    <property type="evidence" value="ECO:0007669"/>
    <property type="project" value="InterPro"/>
</dbReference>
<keyword evidence="7" id="KW-1185">Reference proteome</keyword>
<name>A0A9X4KVH5_9BACL</name>
<evidence type="ECO:0000256" key="1">
    <source>
        <dbReference type="ARBA" id="ARBA00023015"/>
    </source>
</evidence>
<evidence type="ECO:0000256" key="2">
    <source>
        <dbReference type="ARBA" id="ARBA00023125"/>
    </source>
</evidence>
<organism evidence="6 7">
    <name type="scientific">Cohnella rhizosphaerae</name>
    <dbReference type="NCBI Taxonomy" id="1457232"/>
    <lineage>
        <taxon>Bacteria</taxon>
        <taxon>Bacillati</taxon>
        <taxon>Bacillota</taxon>
        <taxon>Bacilli</taxon>
        <taxon>Bacillales</taxon>
        <taxon>Paenibacillaceae</taxon>
        <taxon>Cohnella</taxon>
    </lineage>
</organism>
<comment type="caution">
    <text evidence="6">The sequence shown here is derived from an EMBL/GenBank/DDBJ whole genome shotgun (WGS) entry which is preliminary data.</text>
</comment>
<sequence>MNYEVLERLNELKQEVPLIDSFYLYRYGDGTILSGNLRKPIDAFDDRAFAKSFSGLRIGTHWSDVRDYRELASRSAKRVISVVHEVPVNSGSQGILVINIDVSAIQANVSLLYDESTTFVNIFSRNGQPIYGDNLEPNRKVMTRLTSDYTGWTVESGMKSGLLASSTSAFSSVWFGVGVLVFAVGLLLTVYVARANYKPLEQLVVKLHHSLLDGNGSAGSVAANEFAFIESAVNNFVAQSKLAEREFSEAAVLKRKHAFNVLIYGDYERGDLSETPFEGLEMPAFHTLKALVIEVDNAEQAFFTFGKRDRSLFKFVVSSVVNEMLQQPGTVAWLEWTSPIQLSVVLFQNEASELSPVYDSIVDWVARNLKFTVTVGVGRTTGSLEDVRSSYEEACSLLHFKAVLGTNRVIRYSDAEHQRQKSEHEHLRTIHEISTAFRLGEEKWRDLFGQFFSDIRLDKPAKAVIVKLIHYMFANLELHHSSGSKEEYRIVRQALEEMRVRMESFDTLEELSMALYDTLDHSFRGLQDMRSPRAHYPILQDIKDCIEKEYANPDLSLDYLSDKFDVGSKYLSRLFKETFGENFLDFLASVRIGKAKELLARTDDSVQEVGERVGYPNSATFRRVFRKTEGLPPHDYRSRMRE</sequence>
<keyword evidence="1" id="KW-0805">Transcription regulation</keyword>
<keyword evidence="4" id="KW-1133">Transmembrane helix</keyword>
<dbReference type="Proteomes" id="UP001153404">
    <property type="component" value="Unassembled WGS sequence"/>
</dbReference>
<keyword evidence="4" id="KW-0472">Membrane</keyword>
<keyword evidence="4" id="KW-0812">Transmembrane</keyword>
<keyword evidence="2" id="KW-0238">DNA-binding</keyword>
<protein>
    <submittedName>
        <fullName evidence="6">Helix-turn-helix domain-containing protein</fullName>
    </submittedName>
</protein>
<evidence type="ECO:0000256" key="4">
    <source>
        <dbReference type="SAM" id="Phobius"/>
    </source>
</evidence>
<dbReference type="EMBL" id="JAPDIA010000002">
    <property type="protein sequence ID" value="MDG0808822.1"/>
    <property type="molecule type" value="Genomic_DNA"/>
</dbReference>
<dbReference type="SUPFAM" id="SSF46689">
    <property type="entry name" value="Homeodomain-like"/>
    <property type="match status" value="1"/>
</dbReference>
<dbReference type="RefSeq" id="WP_277529661.1">
    <property type="nucleotide sequence ID" value="NZ_JAPDIA010000002.1"/>
</dbReference>
<feature type="domain" description="HTH araC/xylS-type" evidence="5">
    <location>
        <begin position="540"/>
        <end position="639"/>
    </location>
</feature>
<feature type="transmembrane region" description="Helical" evidence="4">
    <location>
        <begin position="173"/>
        <end position="193"/>
    </location>
</feature>
<evidence type="ECO:0000256" key="3">
    <source>
        <dbReference type="ARBA" id="ARBA00023163"/>
    </source>
</evidence>
<accession>A0A9X4KVH5</accession>
<dbReference type="GO" id="GO:0043565">
    <property type="term" value="F:sequence-specific DNA binding"/>
    <property type="evidence" value="ECO:0007669"/>
    <property type="project" value="InterPro"/>
</dbReference>
<evidence type="ECO:0000313" key="7">
    <source>
        <dbReference type="Proteomes" id="UP001153404"/>
    </source>
</evidence>
<dbReference type="SMART" id="SM00342">
    <property type="entry name" value="HTH_ARAC"/>
    <property type="match status" value="1"/>
</dbReference>
<gene>
    <name evidence="6" type="ORF">OMP40_05025</name>
</gene>
<dbReference type="InterPro" id="IPR018060">
    <property type="entry name" value="HTH_AraC"/>
</dbReference>
<proteinExistence type="predicted"/>
<dbReference type="InterPro" id="IPR041522">
    <property type="entry name" value="CdaR_GGDEF"/>
</dbReference>
<dbReference type="InterPro" id="IPR009057">
    <property type="entry name" value="Homeodomain-like_sf"/>
</dbReference>
<evidence type="ECO:0000313" key="6">
    <source>
        <dbReference type="EMBL" id="MDG0808822.1"/>
    </source>
</evidence>
<evidence type="ECO:0000259" key="5">
    <source>
        <dbReference type="PROSITE" id="PS01124"/>
    </source>
</evidence>